<evidence type="ECO:0000313" key="14">
    <source>
        <dbReference type="Proteomes" id="UP000229498"/>
    </source>
</evidence>
<dbReference type="SUPFAM" id="SSF55973">
    <property type="entry name" value="S-adenosylmethionine synthetase"/>
    <property type="match status" value="3"/>
</dbReference>
<dbReference type="PIRSF" id="PIRSF000497">
    <property type="entry name" value="MAT"/>
    <property type="match status" value="1"/>
</dbReference>
<keyword evidence="1" id="KW-0554">One-carbon metabolism</keyword>
<dbReference type="PANTHER" id="PTHR11964">
    <property type="entry name" value="S-ADENOSYLMETHIONINE SYNTHETASE"/>
    <property type="match status" value="1"/>
</dbReference>
<dbReference type="Proteomes" id="UP000229498">
    <property type="component" value="Unassembled WGS sequence"/>
</dbReference>
<evidence type="ECO:0000256" key="9">
    <source>
        <dbReference type="RuleBase" id="RU004462"/>
    </source>
</evidence>
<feature type="domain" description="S-adenosylmethionine synthetase C-terminal" evidence="12">
    <location>
        <begin position="225"/>
        <end position="371"/>
    </location>
</feature>
<dbReference type="GO" id="GO:0005524">
    <property type="term" value="F:ATP binding"/>
    <property type="evidence" value="ECO:0007669"/>
    <property type="project" value="UniProtKB-KW"/>
</dbReference>
<dbReference type="RefSeq" id="WP_109795395.1">
    <property type="nucleotide sequence ID" value="NZ_PHIG01000029.1"/>
</dbReference>
<feature type="domain" description="S-adenosylmethionine synthetase central" evidence="11">
    <location>
        <begin position="110"/>
        <end position="223"/>
    </location>
</feature>
<dbReference type="GO" id="GO:0004478">
    <property type="term" value="F:methionine adenosyltransferase activity"/>
    <property type="evidence" value="ECO:0007669"/>
    <property type="project" value="UniProtKB-UniRule"/>
</dbReference>
<dbReference type="InterPro" id="IPR002133">
    <property type="entry name" value="S-AdoMet_synthetase"/>
</dbReference>
<dbReference type="Pfam" id="PF00438">
    <property type="entry name" value="S-AdoMet_synt_N"/>
    <property type="match status" value="1"/>
</dbReference>
<evidence type="ECO:0000259" key="12">
    <source>
        <dbReference type="Pfam" id="PF02773"/>
    </source>
</evidence>
<name>A0A2M9G391_9PROT</name>
<protein>
    <recommendedName>
        <fullName evidence="8">Methionine adenosyltransferase</fullName>
        <ecNumber evidence="8">2.5.1.6</ecNumber>
    </recommendedName>
</protein>
<evidence type="ECO:0000256" key="5">
    <source>
        <dbReference type="ARBA" id="ARBA00022840"/>
    </source>
</evidence>
<dbReference type="NCBIfam" id="TIGR01034">
    <property type="entry name" value="metK"/>
    <property type="match status" value="1"/>
</dbReference>
<evidence type="ECO:0000256" key="7">
    <source>
        <dbReference type="ARBA" id="ARBA00022958"/>
    </source>
</evidence>
<keyword evidence="14" id="KW-1185">Reference proteome</keyword>
<dbReference type="GO" id="GO:0046872">
    <property type="term" value="F:metal ion binding"/>
    <property type="evidence" value="ECO:0007669"/>
    <property type="project" value="UniProtKB-KW"/>
</dbReference>
<dbReference type="Pfam" id="PF02772">
    <property type="entry name" value="S-AdoMet_synt_M"/>
    <property type="match status" value="1"/>
</dbReference>
<feature type="domain" description="S-adenosylmethionine synthetase N-terminal" evidence="10">
    <location>
        <begin position="4"/>
        <end position="93"/>
    </location>
</feature>
<evidence type="ECO:0000256" key="6">
    <source>
        <dbReference type="ARBA" id="ARBA00022842"/>
    </source>
</evidence>
<keyword evidence="2 13" id="KW-0808">Transferase</keyword>
<reference evidence="13 14" key="1">
    <citation type="submission" date="2017-11" db="EMBL/GenBank/DDBJ databases">
        <title>Draft genome sequence of Rhizobiales bacterium SY3-13.</title>
        <authorList>
            <person name="Sun C."/>
        </authorList>
    </citation>
    <scope>NUCLEOTIDE SEQUENCE [LARGE SCALE GENOMIC DNA]</scope>
    <source>
        <strain evidence="13 14">SY3-13</strain>
    </source>
</reference>
<dbReference type="OrthoDB" id="9801686at2"/>
<organism evidence="13 14">
    <name type="scientific">Minwuia thermotolerans</name>
    <dbReference type="NCBI Taxonomy" id="2056226"/>
    <lineage>
        <taxon>Bacteria</taxon>
        <taxon>Pseudomonadati</taxon>
        <taxon>Pseudomonadota</taxon>
        <taxon>Alphaproteobacteria</taxon>
        <taxon>Minwuiales</taxon>
        <taxon>Minwuiaceae</taxon>
        <taxon>Minwuia</taxon>
    </lineage>
</organism>
<dbReference type="Gene3D" id="3.30.300.10">
    <property type="match status" value="3"/>
</dbReference>
<dbReference type="EC" id="2.5.1.6" evidence="8"/>
<dbReference type="Pfam" id="PF02773">
    <property type="entry name" value="S-AdoMet_synt_C"/>
    <property type="match status" value="1"/>
</dbReference>
<evidence type="ECO:0000256" key="4">
    <source>
        <dbReference type="ARBA" id="ARBA00022741"/>
    </source>
</evidence>
<sequence length="382" mass="41348">MRNFVLTSTSVTDGHPDKLCDRISDAVVDRALTRAPDARIMSECAIANGLVFISTYGDRALGIDLPELVREVVGSVGYDDPTFNPANLSVITSTNRLPASVAERRSDVNATVFGFACRQTPEFLPLPIALAHRLARRLSDARREGALPFLYPDGQVQVAIRYRERRAERVDGVALATALTWQAPERLEVERLLEATVLRPELEADGLPEAVGATISINPPGAFLVGGPTRHAGLTGRKADIDTYGGYVRQSGAALSGKDPGRVDRSGAYMARHVAKTVVAAGIAEECEVQLSYRIGLDWPVSLAVDTFGTGRSGDDALADRLLEMFDFTPRGIDAAFGLSALPRQRGGRFFSDLTAFGHMGRLDLDLPWERTDRAGELEDLA</sequence>
<keyword evidence="6" id="KW-0460">Magnesium</keyword>
<evidence type="ECO:0000313" key="13">
    <source>
        <dbReference type="EMBL" id="PJK30197.1"/>
    </source>
</evidence>
<accession>A0A2M9G391</accession>
<dbReference type="EMBL" id="PHIG01000029">
    <property type="protein sequence ID" value="PJK30197.1"/>
    <property type="molecule type" value="Genomic_DNA"/>
</dbReference>
<evidence type="ECO:0000256" key="1">
    <source>
        <dbReference type="ARBA" id="ARBA00022563"/>
    </source>
</evidence>
<dbReference type="CDD" id="cd18079">
    <property type="entry name" value="S-AdoMet_synt"/>
    <property type="match status" value="1"/>
</dbReference>
<keyword evidence="5" id="KW-0067">ATP-binding</keyword>
<keyword evidence="7" id="KW-0630">Potassium</keyword>
<evidence type="ECO:0000256" key="2">
    <source>
        <dbReference type="ARBA" id="ARBA00022679"/>
    </source>
</evidence>
<comment type="caution">
    <text evidence="13">The sequence shown here is derived from an EMBL/GenBank/DDBJ whole genome shotgun (WGS) entry which is preliminary data.</text>
</comment>
<dbReference type="AlphaFoldDB" id="A0A2M9G391"/>
<evidence type="ECO:0000259" key="11">
    <source>
        <dbReference type="Pfam" id="PF02772"/>
    </source>
</evidence>
<comment type="similarity">
    <text evidence="9">Belongs to the AdoMet synthase family.</text>
</comment>
<evidence type="ECO:0000259" key="10">
    <source>
        <dbReference type="Pfam" id="PF00438"/>
    </source>
</evidence>
<gene>
    <name evidence="13" type="ORF">CVT23_07290</name>
</gene>
<dbReference type="InterPro" id="IPR022630">
    <property type="entry name" value="S-AdoMet_synt_C"/>
</dbReference>
<keyword evidence="3" id="KW-0479">Metal-binding</keyword>
<dbReference type="GO" id="GO:0006556">
    <property type="term" value="P:S-adenosylmethionine biosynthetic process"/>
    <property type="evidence" value="ECO:0007669"/>
    <property type="project" value="UniProtKB-UniRule"/>
</dbReference>
<dbReference type="GO" id="GO:0006730">
    <property type="term" value="P:one-carbon metabolic process"/>
    <property type="evidence" value="ECO:0007669"/>
    <property type="project" value="UniProtKB-KW"/>
</dbReference>
<keyword evidence="4" id="KW-0547">Nucleotide-binding</keyword>
<proteinExistence type="inferred from homology"/>
<evidence type="ECO:0000256" key="8">
    <source>
        <dbReference type="NCBIfam" id="TIGR01034"/>
    </source>
</evidence>
<dbReference type="InterPro" id="IPR022629">
    <property type="entry name" value="S-AdoMet_synt_central"/>
</dbReference>
<dbReference type="InterPro" id="IPR022628">
    <property type="entry name" value="S-AdoMet_synt_N"/>
</dbReference>
<dbReference type="InterPro" id="IPR022636">
    <property type="entry name" value="S-AdoMet_synthetase_sfam"/>
</dbReference>
<evidence type="ECO:0000256" key="3">
    <source>
        <dbReference type="ARBA" id="ARBA00022723"/>
    </source>
</evidence>